<proteinExistence type="predicted"/>
<protein>
    <submittedName>
        <fullName evidence="1">Uncharacterized protein</fullName>
    </submittedName>
</protein>
<evidence type="ECO:0000313" key="2">
    <source>
        <dbReference type="Proteomes" id="UP001141434"/>
    </source>
</evidence>
<name>A0A9W9G9A8_9EURO</name>
<sequence>MCHELNYGFLDCIDQRRNEYLMDLFILIEERISNLTNQQNCRIFDCDALQLGILQKKMAQDGIPRQRDIIDSFLGHSPVSASTTLRKYHSILRKIPCEMSPIHAYIDNCPNCAEGVGPVGVSQLGSGQPK</sequence>
<organism evidence="1 2">
    <name type="scientific">Penicillium alfredii</name>
    <dbReference type="NCBI Taxonomy" id="1506179"/>
    <lineage>
        <taxon>Eukaryota</taxon>
        <taxon>Fungi</taxon>
        <taxon>Dikarya</taxon>
        <taxon>Ascomycota</taxon>
        <taxon>Pezizomycotina</taxon>
        <taxon>Eurotiomycetes</taxon>
        <taxon>Eurotiomycetidae</taxon>
        <taxon>Eurotiales</taxon>
        <taxon>Aspergillaceae</taxon>
        <taxon>Penicillium</taxon>
    </lineage>
</organism>
<evidence type="ECO:0000313" key="1">
    <source>
        <dbReference type="EMBL" id="KAJ5114535.1"/>
    </source>
</evidence>
<reference evidence="1" key="1">
    <citation type="submission" date="2022-11" db="EMBL/GenBank/DDBJ databases">
        <authorList>
            <person name="Petersen C."/>
        </authorList>
    </citation>
    <scope>NUCLEOTIDE SEQUENCE</scope>
    <source>
        <strain evidence="1">IBT 34128</strain>
    </source>
</reference>
<comment type="caution">
    <text evidence="1">The sequence shown here is derived from an EMBL/GenBank/DDBJ whole genome shotgun (WGS) entry which is preliminary data.</text>
</comment>
<keyword evidence="2" id="KW-1185">Reference proteome</keyword>
<accession>A0A9W9G9A8</accession>
<dbReference type="EMBL" id="JAPMSZ010000001">
    <property type="protein sequence ID" value="KAJ5114535.1"/>
    <property type="molecule type" value="Genomic_DNA"/>
</dbReference>
<dbReference type="GeneID" id="81390046"/>
<gene>
    <name evidence="1" type="ORF">NUU61_000294</name>
</gene>
<dbReference type="Proteomes" id="UP001141434">
    <property type="component" value="Unassembled WGS sequence"/>
</dbReference>
<reference evidence="1" key="2">
    <citation type="journal article" date="2023" name="IMA Fungus">
        <title>Comparative genomic study of the Penicillium genus elucidates a diverse pangenome and 15 lateral gene transfer events.</title>
        <authorList>
            <person name="Petersen C."/>
            <person name="Sorensen T."/>
            <person name="Nielsen M.R."/>
            <person name="Sondergaard T.E."/>
            <person name="Sorensen J.L."/>
            <person name="Fitzpatrick D.A."/>
            <person name="Frisvad J.C."/>
            <person name="Nielsen K.L."/>
        </authorList>
    </citation>
    <scope>NUCLEOTIDE SEQUENCE</scope>
    <source>
        <strain evidence="1">IBT 34128</strain>
    </source>
</reference>
<dbReference type="RefSeq" id="XP_056515728.1">
    <property type="nucleotide sequence ID" value="XM_056650878.1"/>
</dbReference>
<dbReference type="AlphaFoldDB" id="A0A9W9G9A8"/>